<dbReference type="PROSITE" id="PS00018">
    <property type="entry name" value="EF_HAND_1"/>
    <property type="match status" value="4"/>
</dbReference>
<dbReference type="PROSITE" id="PS51352">
    <property type="entry name" value="THIOREDOXIN_2"/>
    <property type="match status" value="1"/>
</dbReference>
<dbReference type="GO" id="GO:0005509">
    <property type="term" value="F:calcium ion binding"/>
    <property type="evidence" value="ECO:0007669"/>
    <property type="project" value="InterPro"/>
</dbReference>
<dbReference type="SUPFAM" id="SSF52833">
    <property type="entry name" value="Thioredoxin-like"/>
    <property type="match status" value="1"/>
</dbReference>
<reference evidence="6" key="1">
    <citation type="submission" date="2014-05" db="EMBL/GenBank/DDBJ databases">
        <title>The transcriptome of the halophilic microalga Tetraselmis sp. GSL018 isolated from the Great Salt Lake, Utah.</title>
        <authorList>
            <person name="Jinkerson R.E."/>
            <person name="D'Adamo S."/>
            <person name="Posewitz M.C."/>
        </authorList>
    </citation>
    <scope>NUCLEOTIDE SEQUENCE</scope>
    <source>
        <strain evidence="6">GSL018</strain>
    </source>
</reference>
<dbReference type="SUPFAM" id="SSF47473">
    <property type="entry name" value="EF-hand"/>
    <property type="match status" value="1"/>
</dbReference>
<dbReference type="InterPro" id="IPR039647">
    <property type="entry name" value="EF_hand_pair_protein_CML-like"/>
</dbReference>
<proteinExistence type="predicted"/>
<dbReference type="Pfam" id="PF00085">
    <property type="entry name" value="Thioredoxin"/>
    <property type="match status" value="1"/>
</dbReference>
<dbReference type="Pfam" id="PF13499">
    <property type="entry name" value="EF-hand_7"/>
    <property type="match status" value="2"/>
</dbReference>
<dbReference type="InterPro" id="IPR018247">
    <property type="entry name" value="EF_Hand_1_Ca_BS"/>
</dbReference>
<organism evidence="6">
    <name type="scientific">Tetraselmis sp. GSL018</name>
    <dbReference type="NCBI Taxonomy" id="582737"/>
    <lineage>
        <taxon>Eukaryota</taxon>
        <taxon>Viridiplantae</taxon>
        <taxon>Chlorophyta</taxon>
        <taxon>core chlorophytes</taxon>
        <taxon>Chlorodendrophyceae</taxon>
        <taxon>Chlorodendrales</taxon>
        <taxon>Chlorodendraceae</taxon>
        <taxon>Tetraselmis</taxon>
    </lineage>
</organism>
<dbReference type="InterPro" id="IPR002048">
    <property type="entry name" value="EF_hand_dom"/>
</dbReference>
<dbReference type="EMBL" id="GBEZ01003308">
    <property type="protein sequence ID" value="JAC81821.1"/>
    <property type="molecule type" value="Transcribed_RNA"/>
</dbReference>
<evidence type="ECO:0000313" key="6">
    <source>
        <dbReference type="EMBL" id="JAC81821.1"/>
    </source>
</evidence>
<evidence type="ECO:0000256" key="3">
    <source>
        <dbReference type="ARBA" id="ARBA00022837"/>
    </source>
</evidence>
<gene>
    <name evidence="6" type="ORF">TSPGSL018_7078</name>
</gene>
<keyword evidence="1" id="KW-0479">Metal-binding</keyword>
<sequence>MFRVSICRTVDRARLPGLQHRAQTCSLQRVSSSHPTLHFRKTSVAIPAAPDQNSSSEYEAIDSGNNRRLADYVQLFKAADTDGNGKLDKEELHTVLESFEGGKESSLQNWLPNDEMERILLEYDADKSGDITIDEFTSMMQDRIILEGKLEEYEAAFRAVDTSGNGTVGATEIAELFDSIGQPMSYMQLFRVMEKYDKDGSGQIDFKEFLNMFRDQLLDLQDILDYVKISSAESTSAPSEPRLISVDPGSVALIFSGEELDDIMESNPGRVVVVMASLTWCRPCKGFQRTFQRFADVYKECRFVKFYGNSNEKTKALFKDRLRVKGTPWFFLFRDGEEVGGSQGSNKSRLEENLRSVLREDELPEQTVAS</sequence>
<feature type="domain" description="EF-hand" evidence="4">
    <location>
        <begin position="111"/>
        <end position="146"/>
    </location>
</feature>
<evidence type="ECO:0000259" key="4">
    <source>
        <dbReference type="PROSITE" id="PS50222"/>
    </source>
</evidence>
<dbReference type="InterPro" id="IPR036249">
    <property type="entry name" value="Thioredoxin-like_sf"/>
</dbReference>
<feature type="domain" description="EF-hand" evidence="4">
    <location>
        <begin position="184"/>
        <end position="219"/>
    </location>
</feature>
<dbReference type="Gene3D" id="3.40.30.10">
    <property type="entry name" value="Glutaredoxin"/>
    <property type="match status" value="1"/>
</dbReference>
<dbReference type="FunFam" id="1.10.238.10:FF:000003">
    <property type="entry name" value="Calmodulin A"/>
    <property type="match status" value="1"/>
</dbReference>
<evidence type="ECO:0000256" key="2">
    <source>
        <dbReference type="ARBA" id="ARBA00022737"/>
    </source>
</evidence>
<dbReference type="PANTHER" id="PTHR10891">
    <property type="entry name" value="EF-HAND CALCIUM-BINDING DOMAIN CONTAINING PROTEIN"/>
    <property type="match status" value="1"/>
</dbReference>
<keyword evidence="3" id="KW-0106">Calcium</keyword>
<dbReference type="PROSITE" id="PS50222">
    <property type="entry name" value="EF_HAND_2"/>
    <property type="match status" value="4"/>
</dbReference>
<feature type="domain" description="EF-hand" evidence="4">
    <location>
        <begin position="67"/>
        <end position="102"/>
    </location>
</feature>
<evidence type="ECO:0000259" key="5">
    <source>
        <dbReference type="PROSITE" id="PS51352"/>
    </source>
</evidence>
<feature type="domain" description="Thioredoxin" evidence="5">
    <location>
        <begin position="231"/>
        <end position="359"/>
    </location>
</feature>
<protein>
    <submittedName>
        <fullName evidence="6">Ef-hand domain-containing thioredoxin</fullName>
    </submittedName>
</protein>
<feature type="domain" description="EF-hand" evidence="4">
    <location>
        <begin position="148"/>
        <end position="183"/>
    </location>
</feature>
<dbReference type="Gene3D" id="1.10.238.10">
    <property type="entry name" value="EF-hand"/>
    <property type="match status" value="2"/>
</dbReference>
<dbReference type="InterPro" id="IPR013766">
    <property type="entry name" value="Thioredoxin_domain"/>
</dbReference>
<evidence type="ECO:0000256" key="1">
    <source>
        <dbReference type="ARBA" id="ARBA00022723"/>
    </source>
</evidence>
<dbReference type="InterPro" id="IPR011992">
    <property type="entry name" value="EF-hand-dom_pair"/>
</dbReference>
<dbReference type="CDD" id="cd02947">
    <property type="entry name" value="TRX_family"/>
    <property type="match status" value="1"/>
</dbReference>
<keyword evidence="2" id="KW-0677">Repeat</keyword>
<dbReference type="AlphaFoldDB" id="A0A061SGG2"/>
<dbReference type="SMART" id="SM00054">
    <property type="entry name" value="EFh"/>
    <property type="match status" value="4"/>
</dbReference>
<accession>A0A061SGG2</accession>
<name>A0A061SGG2_9CHLO</name>